<comment type="caution">
    <text evidence="1">The sequence shown here is derived from an EMBL/GenBank/DDBJ whole genome shotgun (WGS) entry which is preliminary data.</text>
</comment>
<proteinExistence type="predicted"/>
<dbReference type="EMBL" id="MU006092">
    <property type="protein sequence ID" value="KAF2840530.1"/>
    <property type="molecule type" value="Genomic_DNA"/>
</dbReference>
<accession>A0A9P4SEX4</accession>
<reference evidence="1" key="1">
    <citation type="journal article" date="2020" name="Stud. Mycol.">
        <title>101 Dothideomycetes genomes: a test case for predicting lifestyles and emergence of pathogens.</title>
        <authorList>
            <person name="Haridas S."/>
            <person name="Albert R."/>
            <person name="Binder M."/>
            <person name="Bloem J."/>
            <person name="Labutti K."/>
            <person name="Salamov A."/>
            <person name="Andreopoulos B."/>
            <person name="Baker S."/>
            <person name="Barry K."/>
            <person name="Bills G."/>
            <person name="Bluhm B."/>
            <person name="Cannon C."/>
            <person name="Castanera R."/>
            <person name="Culley D."/>
            <person name="Daum C."/>
            <person name="Ezra D."/>
            <person name="Gonzalez J."/>
            <person name="Henrissat B."/>
            <person name="Kuo A."/>
            <person name="Liang C."/>
            <person name="Lipzen A."/>
            <person name="Lutzoni F."/>
            <person name="Magnuson J."/>
            <person name="Mondo S."/>
            <person name="Nolan M."/>
            <person name="Ohm R."/>
            <person name="Pangilinan J."/>
            <person name="Park H.-J."/>
            <person name="Ramirez L."/>
            <person name="Alfaro M."/>
            <person name="Sun H."/>
            <person name="Tritt A."/>
            <person name="Yoshinaga Y."/>
            <person name="Zwiers L.-H."/>
            <person name="Turgeon B."/>
            <person name="Goodwin S."/>
            <person name="Spatafora J."/>
            <person name="Crous P."/>
            <person name="Grigoriev I."/>
        </authorList>
    </citation>
    <scope>NUCLEOTIDE SEQUENCE</scope>
    <source>
        <strain evidence="1">CBS 101060</strain>
    </source>
</reference>
<gene>
    <name evidence="1" type="ORF">M501DRAFT_605838</name>
</gene>
<evidence type="ECO:0000313" key="2">
    <source>
        <dbReference type="Proteomes" id="UP000799429"/>
    </source>
</evidence>
<dbReference type="AlphaFoldDB" id="A0A9P4SEX4"/>
<sequence>MDKFRCRRHYWTLIHIGCIVTTWEDCEHGTDCRYYRGLEEEFYKGKVFPWETKVLQNDKEVPEHVTKCDTQDFGQCAMRGMWCDYHIAQRWRVGIKSNPSHDVVIKRECRELECEEHRKGPYYDRHDRLHWAECIEPGCLAHGYAKNY</sequence>
<keyword evidence="2" id="KW-1185">Reference proteome</keyword>
<organism evidence="1 2">
    <name type="scientific">Patellaria atrata CBS 101060</name>
    <dbReference type="NCBI Taxonomy" id="1346257"/>
    <lineage>
        <taxon>Eukaryota</taxon>
        <taxon>Fungi</taxon>
        <taxon>Dikarya</taxon>
        <taxon>Ascomycota</taxon>
        <taxon>Pezizomycotina</taxon>
        <taxon>Dothideomycetes</taxon>
        <taxon>Dothideomycetes incertae sedis</taxon>
        <taxon>Patellariales</taxon>
        <taxon>Patellariaceae</taxon>
        <taxon>Patellaria</taxon>
    </lineage>
</organism>
<protein>
    <submittedName>
        <fullName evidence="1">Uncharacterized protein</fullName>
    </submittedName>
</protein>
<evidence type="ECO:0000313" key="1">
    <source>
        <dbReference type="EMBL" id="KAF2840530.1"/>
    </source>
</evidence>
<dbReference type="Proteomes" id="UP000799429">
    <property type="component" value="Unassembled WGS sequence"/>
</dbReference>
<name>A0A9P4SEX4_9PEZI</name>